<keyword evidence="2" id="KW-1185">Reference proteome</keyword>
<dbReference type="Proteomes" id="UP000197679">
    <property type="component" value="Chromosome"/>
</dbReference>
<dbReference type="Gene3D" id="3.40.50.300">
    <property type="entry name" value="P-loop containing nucleotide triphosphate hydrolases"/>
    <property type="match status" value="1"/>
</dbReference>
<dbReference type="PRINTS" id="PR01100">
    <property type="entry name" value="SHIKIMTKNASE"/>
</dbReference>
<dbReference type="RefSeq" id="WP_088819806.1">
    <property type="nucleotide sequence ID" value="NZ_CP019964.1"/>
</dbReference>
<sequence length="200" mass="22681">MYDKTIIIFGFSGSGKSTSANEVGKTLKLRVVHPSSILRNIIEKKEVDTKHTTHNEGFWESREGMKMFMDRLNEKVPPDVISDRIILREAEKGNVVIDSWSLPWIARKGIKIYLKADITTRAKRVAARDGISYESALNAVRIKDKETRRLFKKVYGFDIKMDLKVFDSIISTDGKSRKEVIGEIINVIGINKVSGKSHTL</sequence>
<reference evidence="1 2" key="1">
    <citation type="journal article" date="2017" name="Nat. Commun.">
        <title>'ARMAN' archaea depend on association with euryarchaeal host in culture and in situ.</title>
        <authorList>
            <person name="Golyshina O."/>
            <person name="Toshchakov S."/>
            <person name="Makarova K."/>
            <person name="Gavrilov S."/>
            <person name="Korzhenkov A."/>
            <person name="La Cono V."/>
            <person name="Arcadi E."/>
            <person name="Nechitaylo T."/>
            <person name="Ferrer M."/>
            <person name="Kublanov I."/>
            <person name="Wolf Y."/>
            <person name="Yakimov M."/>
            <person name="Golyshin P."/>
            <person name="Slesarev A."/>
            <person name="Kozyavkin S."/>
        </authorList>
    </citation>
    <scope>NUCLEOTIDE SEQUENCE [LARGE SCALE GENOMIC DNA]</scope>
    <source>
        <strain evidence="1 2">Mia14</strain>
    </source>
</reference>
<dbReference type="AlphaFoldDB" id="A0A218NME2"/>
<proteinExistence type="predicted"/>
<dbReference type="OrthoDB" id="31096at2157"/>
<dbReference type="Pfam" id="PF13189">
    <property type="entry name" value="Cytidylate_kin2"/>
    <property type="match status" value="1"/>
</dbReference>
<evidence type="ECO:0000313" key="1">
    <source>
        <dbReference type="EMBL" id="ASI13642.1"/>
    </source>
</evidence>
<keyword evidence="1" id="KW-0808">Transferase</keyword>
<dbReference type="InterPro" id="IPR027417">
    <property type="entry name" value="P-loop_NTPase"/>
</dbReference>
<dbReference type="GO" id="GO:0016301">
    <property type="term" value="F:kinase activity"/>
    <property type="evidence" value="ECO:0007669"/>
    <property type="project" value="UniProtKB-KW"/>
</dbReference>
<dbReference type="SUPFAM" id="SSF52540">
    <property type="entry name" value="P-loop containing nucleoside triphosphate hydrolases"/>
    <property type="match status" value="1"/>
</dbReference>
<dbReference type="KEGG" id="marh:Mia14_0315"/>
<dbReference type="EMBL" id="CP019964">
    <property type="protein sequence ID" value="ASI13642.1"/>
    <property type="molecule type" value="Genomic_DNA"/>
</dbReference>
<keyword evidence="1" id="KW-0418">Kinase</keyword>
<gene>
    <name evidence="1" type="ORF">Mia14_0315</name>
</gene>
<name>A0A218NME2_9ARCH</name>
<protein>
    <submittedName>
        <fullName evidence="1">Cytidylate kinase</fullName>
    </submittedName>
</protein>
<evidence type="ECO:0000313" key="2">
    <source>
        <dbReference type="Proteomes" id="UP000197679"/>
    </source>
</evidence>
<dbReference type="GeneID" id="33313873"/>
<organism evidence="1 2">
    <name type="scientific">Candidatus Mancarchaeum acidiphilum</name>
    <dbReference type="NCBI Taxonomy" id="1920749"/>
    <lineage>
        <taxon>Archaea</taxon>
        <taxon>Candidatus Micrarchaeota</taxon>
        <taxon>Candidatus Mancarchaeum</taxon>
    </lineage>
</organism>
<accession>A0A218NME2</accession>